<organism evidence="1 2">
    <name type="scientific">Paxillus rubicundulus Ve08.2h10</name>
    <dbReference type="NCBI Taxonomy" id="930991"/>
    <lineage>
        <taxon>Eukaryota</taxon>
        <taxon>Fungi</taxon>
        <taxon>Dikarya</taxon>
        <taxon>Basidiomycota</taxon>
        <taxon>Agaricomycotina</taxon>
        <taxon>Agaricomycetes</taxon>
        <taxon>Agaricomycetidae</taxon>
        <taxon>Boletales</taxon>
        <taxon>Paxilineae</taxon>
        <taxon>Paxillaceae</taxon>
        <taxon>Paxillus</taxon>
    </lineage>
</organism>
<evidence type="ECO:0000313" key="2">
    <source>
        <dbReference type="Proteomes" id="UP000054538"/>
    </source>
</evidence>
<reference evidence="2" key="2">
    <citation type="submission" date="2015-01" db="EMBL/GenBank/DDBJ databases">
        <title>Evolutionary Origins and Diversification of the Mycorrhizal Mutualists.</title>
        <authorList>
            <consortium name="DOE Joint Genome Institute"/>
            <consortium name="Mycorrhizal Genomics Consortium"/>
            <person name="Kohler A."/>
            <person name="Kuo A."/>
            <person name="Nagy L.G."/>
            <person name="Floudas D."/>
            <person name="Copeland A."/>
            <person name="Barry K.W."/>
            <person name="Cichocki N."/>
            <person name="Veneault-Fourrey C."/>
            <person name="LaButti K."/>
            <person name="Lindquist E.A."/>
            <person name="Lipzen A."/>
            <person name="Lundell T."/>
            <person name="Morin E."/>
            <person name="Murat C."/>
            <person name="Riley R."/>
            <person name="Ohm R."/>
            <person name="Sun H."/>
            <person name="Tunlid A."/>
            <person name="Henrissat B."/>
            <person name="Grigoriev I.V."/>
            <person name="Hibbett D.S."/>
            <person name="Martin F."/>
        </authorList>
    </citation>
    <scope>NUCLEOTIDE SEQUENCE [LARGE SCALE GENOMIC DNA]</scope>
    <source>
        <strain evidence="2">Ve08.2h10</strain>
    </source>
</reference>
<gene>
    <name evidence="1" type="ORF">PAXRUDRAFT_821051</name>
</gene>
<dbReference type="Proteomes" id="UP000054538">
    <property type="component" value="Unassembled WGS sequence"/>
</dbReference>
<reference evidence="1 2" key="1">
    <citation type="submission" date="2014-04" db="EMBL/GenBank/DDBJ databases">
        <authorList>
            <consortium name="DOE Joint Genome Institute"/>
            <person name="Kuo A."/>
            <person name="Kohler A."/>
            <person name="Jargeat P."/>
            <person name="Nagy L.G."/>
            <person name="Floudas D."/>
            <person name="Copeland A."/>
            <person name="Barry K.W."/>
            <person name="Cichocki N."/>
            <person name="Veneault-Fourrey C."/>
            <person name="LaButti K."/>
            <person name="Lindquist E.A."/>
            <person name="Lipzen A."/>
            <person name="Lundell T."/>
            <person name="Morin E."/>
            <person name="Murat C."/>
            <person name="Sun H."/>
            <person name="Tunlid A."/>
            <person name="Henrissat B."/>
            <person name="Grigoriev I.V."/>
            <person name="Hibbett D.S."/>
            <person name="Martin F."/>
            <person name="Nordberg H.P."/>
            <person name="Cantor M.N."/>
            <person name="Hua S.X."/>
        </authorList>
    </citation>
    <scope>NUCLEOTIDE SEQUENCE [LARGE SCALE GENOMIC DNA]</scope>
    <source>
        <strain evidence="1 2">Ve08.2h10</strain>
    </source>
</reference>
<protein>
    <submittedName>
        <fullName evidence="1">Uncharacterized protein</fullName>
    </submittedName>
</protein>
<sequence>MEHVFFFSSKNVGLRWCLARFPTDKAIVKPIIVGGSTAQRLYHFTIDAGPSIGTISATGAGSTLPPRCEMSRIERPAPPRSTGVTLLPPLGAWVGTEDS</sequence>
<keyword evidence="2" id="KW-1185">Reference proteome</keyword>
<dbReference type="InParanoid" id="A0A0D0DYU1"/>
<proteinExistence type="predicted"/>
<evidence type="ECO:0000313" key="1">
    <source>
        <dbReference type="EMBL" id="KIL01039.1"/>
    </source>
</evidence>
<name>A0A0D0DYU1_9AGAM</name>
<dbReference type="HOGENOM" id="CLU_2321086_0_0_1"/>
<dbReference type="EMBL" id="KN824823">
    <property type="protein sequence ID" value="KIL01039.1"/>
    <property type="molecule type" value="Genomic_DNA"/>
</dbReference>
<dbReference type="AlphaFoldDB" id="A0A0D0DYU1"/>
<accession>A0A0D0DYU1</accession>